<dbReference type="InterPro" id="IPR004358">
    <property type="entry name" value="Sig_transdc_His_kin-like_C"/>
</dbReference>
<dbReference type="InterPro" id="IPR029016">
    <property type="entry name" value="GAF-like_dom_sf"/>
</dbReference>
<dbReference type="InterPro" id="IPR003594">
    <property type="entry name" value="HATPase_dom"/>
</dbReference>
<keyword evidence="6" id="KW-1185">Reference proteome</keyword>
<dbReference type="GO" id="GO:0000155">
    <property type="term" value="F:phosphorelay sensor kinase activity"/>
    <property type="evidence" value="ECO:0007669"/>
    <property type="project" value="InterPro"/>
</dbReference>
<keyword evidence="3" id="KW-0597">Phosphoprotein</keyword>
<dbReference type="InterPro" id="IPR005467">
    <property type="entry name" value="His_kinase_dom"/>
</dbReference>
<comment type="catalytic activity">
    <reaction evidence="1">
        <text>ATP + protein L-histidine = ADP + protein N-phospho-L-histidine.</text>
        <dbReference type="EC" id="2.7.13.3"/>
    </reaction>
</comment>
<dbReference type="SUPFAM" id="SSF55874">
    <property type="entry name" value="ATPase domain of HSP90 chaperone/DNA topoisomerase II/histidine kinase"/>
    <property type="match status" value="1"/>
</dbReference>
<dbReference type="CDD" id="cd00082">
    <property type="entry name" value="HisKA"/>
    <property type="match status" value="1"/>
</dbReference>
<dbReference type="Gene3D" id="1.10.287.130">
    <property type="match status" value="1"/>
</dbReference>
<dbReference type="InterPro" id="IPR036890">
    <property type="entry name" value="HATPase_C_sf"/>
</dbReference>
<dbReference type="Pfam" id="PF02518">
    <property type="entry name" value="HATPase_c"/>
    <property type="match status" value="1"/>
</dbReference>
<accession>A0A917J962</accession>
<dbReference type="EMBL" id="BMDO01000003">
    <property type="protein sequence ID" value="GGI50237.1"/>
    <property type="molecule type" value="Genomic_DNA"/>
</dbReference>
<dbReference type="Pfam" id="PF00512">
    <property type="entry name" value="HisKA"/>
    <property type="match status" value="1"/>
</dbReference>
<dbReference type="PROSITE" id="PS50109">
    <property type="entry name" value="HIS_KIN"/>
    <property type="match status" value="1"/>
</dbReference>
<reference evidence="5" key="1">
    <citation type="journal article" date="2014" name="Int. J. Syst. Evol. Microbiol.">
        <title>Complete genome sequence of Corynebacterium casei LMG S-19264T (=DSM 44701T), isolated from a smear-ripened cheese.</title>
        <authorList>
            <consortium name="US DOE Joint Genome Institute (JGI-PGF)"/>
            <person name="Walter F."/>
            <person name="Albersmeier A."/>
            <person name="Kalinowski J."/>
            <person name="Ruckert C."/>
        </authorList>
    </citation>
    <scope>NUCLEOTIDE SEQUENCE</scope>
    <source>
        <strain evidence="5">CCM 8711</strain>
    </source>
</reference>
<dbReference type="Gene3D" id="3.30.565.10">
    <property type="entry name" value="Histidine kinase-like ATPase, C-terminal domain"/>
    <property type="match status" value="1"/>
</dbReference>
<reference evidence="5" key="2">
    <citation type="submission" date="2020-09" db="EMBL/GenBank/DDBJ databases">
        <authorList>
            <person name="Sun Q."/>
            <person name="Sedlacek I."/>
        </authorList>
    </citation>
    <scope>NUCLEOTIDE SEQUENCE</scope>
    <source>
        <strain evidence="5">CCM 8711</strain>
    </source>
</reference>
<dbReference type="SMART" id="SM00388">
    <property type="entry name" value="HisKA"/>
    <property type="match status" value="1"/>
</dbReference>
<dbReference type="SMART" id="SM00065">
    <property type="entry name" value="GAF"/>
    <property type="match status" value="1"/>
</dbReference>
<keyword evidence="5" id="KW-0418">Kinase</keyword>
<dbReference type="EC" id="2.7.13.3" evidence="2"/>
<proteinExistence type="predicted"/>
<dbReference type="InterPro" id="IPR003018">
    <property type="entry name" value="GAF"/>
</dbReference>
<evidence type="ECO:0000256" key="3">
    <source>
        <dbReference type="ARBA" id="ARBA00022553"/>
    </source>
</evidence>
<evidence type="ECO:0000259" key="4">
    <source>
        <dbReference type="PROSITE" id="PS50109"/>
    </source>
</evidence>
<dbReference type="Gene3D" id="3.30.450.40">
    <property type="match status" value="1"/>
</dbReference>
<evidence type="ECO:0000256" key="1">
    <source>
        <dbReference type="ARBA" id="ARBA00000085"/>
    </source>
</evidence>
<dbReference type="InterPro" id="IPR036097">
    <property type="entry name" value="HisK_dim/P_sf"/>
</dbReference>
<dbReference type="AlphaFoldDB" id="A0A917J962"/>
<dbReference type="SUPFAM" id="SSF47384">
    <property type="entry name" value="Homodimeric domain of signal transducing histidine kinase"/>
    <property type="match status" value="1"/>
</dbReference>
<dbReference type="PRINTS" id="PR00344">
    <property type="entry name" value="BCTRLSENSOR"/>
</dbReference>
<dbReference type="PANTHER" id="PTHR43547">
    <property type="entry name" value="TWO-COMPONENT HISTIDINE KINASE"/>
    <property type="match status" value="1"/>
</dbReference>
<dbReference type="PANTHER" id="PTHR43547:SF2">
    <property type="entry name" value="HYBRID SIGNAL TRANSDUCTION HISTIDINE KINASE C"/>
    <property type="match status" value="1"/>
</dbReference>
<organism evidence="5 6">
    <name type="scientific">Mucilaginibacter galii</name>
    <dbReference type="NCBI Taxonomy" id="2005073"/>
    <lineage>
        <taxon>Bacteria</taxon>
        <taxon>Pseudomonadati</taxon>
        <taxon>Bacteroidota</taxon>
        <taxon>Sphingobacteriia</taxon>
        <taxon>Sphingobacteriales</taxon>
        <taxon>Sphingobacteriaceae</taxon>
        <taxon>Mucilaginibacter</taxon>
    </lineage>
</organism>
<dbReference type="SMART" id="SM00387">
    <property type="entry name" value="HATPase_c"/>
    <property type="match status" value="1"/>
</dbReference>
<name>A0A917J962_9SPHI</name>
<dbReference type="SUPFAM" id="SSF55781">
    <property type="entry name" value="GAF domain-like"/>
    <property type="match status" value="1"/>
</dbReference>
<keyword evidence="5" id="KW-0808">Transferase</keyword>
<dbReference type="Proteomes" id="UP000662074">
    <property type="component" value="Unassembled WGS sequence"/>
</dbReference>
<evidence type="ECO:0000313" key="6">
    <source>
        <dbReference type="Proteomes" id="UP000662074"/>
    </source>
</evidence>
<evidence type="ECO:0000256" key="2">
    <source>
        <dbReference type="ARBA" id="ARBA00012438"/>
    </source>
</evidence>
<feature type="domain" description="Histidine kinase" evidence="4">
    <location>
        <begin position="175"/>
        <end position="399"/>
    </location>
</feature>
<sequence length="405" mass="44560">MPANELERLKTLSDLDLDYSGLNDNLKSLSVLAAKIAGTDISMVNLIDSLTQWTIANHGLEIDQMDREDSVCQYTIVERDEFEVKDLSADIRFKDKFYVTDNPGLRYYYGVPLKANNGSHLGALCVLDTQTRQLTPEKVEMLKIIADEIVNRLNALRMLENLRTQVSEVNENQRRVAHDIRGPLGGIIGLARIISEQGEENTMDEVLEFINLIQKSGHSILELADEILSIDSRPKSQIAALGSDEFNQLALKEKLIKLYAPQAVNKKITFEIFTHADTQAIPFSKNKLLQIIGNIISNAMKFTPAGGKVTVNLGLEVVPQAHNTLKIQVTDTGVGISAEKIQQILEGKGETTNGTSGEQGYGFGLALVKHLIDGLKGTLQITSELGNGTTFIVSLPQTASRNKSM</sequence>
<comment type="caution">
    <text evidence="5">The sequence shown here is derived from an EMBL/GenBank/DDBJ whole genome shotgun (WGS) entry which is preliminary data.</text>
</comment>
<dbReference type="InterPro" id="IPR003661">
    <property type="entry name" value="HisK_dim/P_dom"/>
</dbReference>
<dbReference type="Pfam" id="PF01590">
    <property type="entry name" value="GAF"/>
    <property type="match status" value="1"/>
</dbReference>
<gene>
    <name evidence="5" type="ORF">GCM10011425_14490</name>
</gene>
<protein>
    <recommendedName>
        <fullName evidence="2">histidine kinase</fullName>
        <ecNumber evidence="2">2.7.13.3</ecNumber>
    </recommendedName>
</protein>
<evidence type="ECO:0000313" key="5">
    <source>
        <dbReference type="EMBL" id="GGI50237.1"/>
    </source>
</evidence>